<accession>A0A5E7MX89</accession>
<proteinExistence type="predicted"/>
<dbReference type="RefSeq" id="WP_154910365.1">
    <property type="nucleotide sequence ID" value="NZ_CABVHB010000013.1"/>
</dbReference>
<dbReference type="Proteomes" id="UP000344274">
    <property type="component" value="Unassembled WGS sequence"/>
</dbReference>
<protein>
    <submittedName>
        <fullName evidence="1">Uncharacterized protein</fullName>
    </submittedName>
</protein>
<gene>
    <name evidence="1" type="ORF">PS673_02179</name>
</gene>
<evidence type="ECO:0000313" key="2">
    <source>
        <dbReference type="Proteomes" id="UP000344274"/>
    </source>
</evidence>
<name>A0A5E7MX89_PSEFL</name>
<dbReference type="EMBL" id="CABVHB010000013">
    <property type="protein sequence ID" value="VVM79050.1"/>
    <property type="molecule type" value="Genomic_DNA"/>
</dbReference>
<dbReference type="AlphaFoldDB" id="A0A5E7MX89"/>
<sequence length="224" mass="24912">MKSLSSETYIVDGNITLFLGEHSEQFKKDVLHSSLLGNLLADSTPGKWFTSYRTVLDKFYWALNGFKNYALPKKSASLFSIASTALADALQKEQLQQLGNALSNIAQLPSEAPARKALLNRIQKEIATSHGEGSLTVSTLLTIVCENKKNISLQMSFETTRPVDITFLRQPLPETVMQGDIETSLWTTYLSEDKYAKIRNQVVGKLGSKPQTHLFQILEPAPAY</sequence>
<reference evidence="1 2" key="1">
    <citation type="submission" date="2019-09" db="EMBL/GenBank/DDBJ databases">
        <authorList>
            <person name="Chandra G."/>
            <person name="Truman W A."/>
        </authorList>
    </citation>
    <scope>NUCLEOTIDE SEQUENCE [LARGE SCALE GENOMIC DNA]</scope>
    <source>
        <strain evidence="1">PS673</strain>
    </source>
</reference>
<organism evidence="1 2">
    <name type="scientific">Pseudomonas fluorescens</name>
    <dbReference type="NCBI Taxonomy" id="294"/>
    <lineage>
        <taxon>Bacteria</taxon>
        <taxon>Pseudomonadati</taxon>
        <taxon>Pseudomonadota</taxon>
        <taxon>Gammaproteobacteria</taxon>
        <taxon>Pseudomonadales</taxon>
        <taxon>Pseudomonadaceae</taxon>
        <taxon>Pseudomonas</taxon>
    </lineage>
</organism>
<evidence type="ECO:0000313" key="1">
    <source>
        <dbReference type="EMBL" id="VVM79050.1"/>
    </source>
</evidence>